<dbReference type="SUPFAM" id="SSF82784">
    <property type="entry name" value="OsmC-like"/>
    <property type="match status" value="1"/>
</dbReference>
<evidence type="ECO:0000313" key="2">
    <source>
        <dbReference type="Proteomes" id="UP000243887"/>
    </source>
</evidence>
<proteinExistence type="predicted"/>
<dbReference type="AlphaFoldDB" id="A0A1I3T6Z0"/>
<dbReference type="InterPro" id="IPR036102">
    <property type="entry name" value="OsmC/Ohrsf"/>
</dbReference>
<name>A0A1I3T6Z0_9FLAO</name>
<organism evidence="1 2">
    <name type="scientific">Myroides guanonis</name>
    <dbReference type="NCBI Taxonomy" id="1150112"/>
    <lineage>
        <taxon>Bacteria</taxon>
        <taxon>Pseudomonadati</taxon>
        <taxon>Bacteroidota</taxon>
        <taxon>Flavobacteriia</taxon>
        <taxon>Flavobacteriales</taxon>
        <taxon>Flavobacteriaceae</taxon>
        <taxon>Myroides</taxon>
    </lineage>
</organism>
<dbReference type="InterPro" id="IPR003718">
    <property type="entry name" value="OsmC/Ohr_fam"/>
</dbReference>
<dbReference type="Gene3D" id="3.30.300.20">
    <property type="match status" value="1"/>
</dbReference>
<reference evidence="2" key="1">
    <citation type="submission" date="2016-10" db="EMBL/GenBank/DDBJ databases">
        <authorList>
            <person name="Varghese N."/>
            <person name="Submissions S."/>
        </authorList>
    </citation>
    <scope>NUCLEOTIDE SEQUENCE [LARGE SCALE GENOMIC DNA]</scope>
    <source>
        <strain evidence="2">DSM 26542</strain>
    </source>
</reference>
<dbReference type="STRING" id="1150112.SAMN04487893_11259"/>
<evidence type="ECO:0000313" key="1">
    <source>
        <dbReference type="EMBL" id="SFJ65436.1"/>
    </source>
</evidence>
<dbReference type="InterPro" id="IPR015946">
    <property type="entry name" value="KH_dom-like_a/b"/>
</dbReference>
<dbReference type="Pfam" id="PF02566">
    <property type="entry name" value="OsmC"/>
    <property type="match status" value="1"/>
</dbReference>
<keyword evidence="2" id="KW-1185">Reference proteome</keyword>
<dbReference type="PANTHER" id="PTHR34352:SF1">
    <property type="entry name" value="PROTEIN YHFA"/>
    <property type="match status" value="1"/>
</dbReference>
<protein>
    <submittedName>
        <fullName evidence="1">Putative redox protein</fullName>
    </submittedName>
</protein>
<sequence>MFYEEFFRSLTFIINNHINFYKMSHKVSTTWKENMHFESTNPGGVLDIDAGIENGGEGKGYRPKALMLSALAGCSGLDVASLIKKMRLDVVDFKIETEGFLTDEDPAIYHSVQVDYHFYGGNLDEDKLTKAVNLSIEKYCGVMKMFEAFAKVQTAIHFHKEGY</sequence>
<dbReference type="EMBL" id="FORU01000012">
    <property type="protein sequence ID" value="SFJ65436.1"/>
    <property type="molecule type" value="Genomic_DNA"/>
</dbReference>
<gene>
    <name evidence="1" type="ORF">SAMN04487893_11259</name>
</gene>
<accession>A0A1I3T6Z0</accession>
<dbReference type="PANTHER" id="PTHR34352">
    <property type="entry name" value="PROTEIN YHFA"/>
    <property type="match status" value="1"/>
</dbReference>
<dbReference type="Proteomes" id="UP000243887">
    <property type="component" value="Unassembled WGS sequence"/>
</dbReference>